<evidence type="ECO:0000313" key="1">
    <source>
        <dbReference type="EMBL" id="JAH71997.1"/>
    </source>
</evidence>
<reference evidence="1" key="2">
    <citation type="journal article" date="2015" name="Fish Shellfish Immunol.">
        <title>Early steps in the European eel (Anguilla anguilla)-Vibrio vulnificus interaction in the gills: Role of the RtxA13 toxin.</title>
        <authorList>
            <person name="Callol A."/>
            <person name="Pajuelo D."/>
            <person name="Ebbesson L."/>
            <person name="Teles M."/>
            <person name="MacKenzie S."/>
            <person name="Amaro C."/>
        </authorList>
    </citation>
    <scope>NUCLEOTIDE SEQUENCE</scope>
</reference>
<protein>
    <submittedName>
        <fullName evidence="1">Uncharacterized protein</fullName>
    </submittedName>
</protein>
<name>A0A0E9V1S7_ANGAN</name>
<dbReference type="EMBL" id="GBXM01036580">
    <property type="protein sequence ID" value="JAH71997.1"/>
    <property type="molecule type" value="Transcribed_RNA"/>
</dbReference>
<sequence>MRLKSPYNAVY</sequence>
<reference evidence="1" key="1">
    <citation type="submission" date="2014-11" db="EMBL/GenBank/DDBJ databases">
        <authorList>
            <person name="Amaro Gonzalez C."/>
        </authorList>
    </citation>
    <scope>NUCLEOTIDE SEQUENCE</scope>
</reference>
<proteinExistence type="predicted"/>
<accession>A0A0E9V1S7</accession>
<organism evidence="1">
    <name type="scientific">Anguilla anguilla</name>
    <name type="common">European freshwater eel</name>
    <name type="synonym">Muraena anguilla</name>
    <dbReference type="NCBI Taxonomy" id="7936"/>
    <lineage>
        <taxon>Eukaryota</taxon>
        <taxon>Metazoa</taxon>
        <taxon>Chordata</taxon>
        <taxon>Craniata</taxon>
        <taxon>Vertebrata</taxon>
        <taxon>Euteleostomi</taxon>
        <taxon>Actinopterygii</taxon>
        <taxon>Neopterygii</taxon>
        <taxon>Teleostei</taxon>
        <taxon>Anguilliformes</taxon>
        <taxon>Anguillidae</taxon>
        <taxon>Anguilla</taxon>
    </lineage>
</organism>